<organism evidence="2 3">
    <name type="scientific">Staphylothermus marinus (strain ATCC 43588 / DSM 3639 / JCM 9404 / F1)</name>
    <dbReference type="NCBI Taxonomy" id="399550"/>
    <lineage>
        <taxon>Archaea</taxon>
        <taxon>Thermoproteota</taxon>
        <taxon>Thermoprotei</taxon>
        <taxon>Desulfurococcales</taxon>
        <taxon>Desulfurococcaceae</taxon>
        <taxon>Staphylothermus</taxon>
    </lineage>
</organism>
<dbReference type="Gene3D" id="1.10.1220.10">
    <property type="entry name" value="Met repressor-like"/>
    <property type="match status" value="1"/>
</dbReference>
<dbReference type="GO" id="GO:0003677">
    <property type="term" value="F:DNA binding"/>
    <property type="evidence" value="ECO:0007669"/>
    <property type="project" value="UniProtKB-KW"/>
</dbReference>
<dbReference type="EMBL" id="CP000575">
    <property type="protein sequence ID" value="ABN70236.1"/>
    <property type="molecule type" value="Genomic_DNA"/>
</dbReference>
<dbReference type="InterPro" id="IPR002145">
    <property type="entry name" value="CopG"/>
</dbReference>
<name>A3DNM6_STAMF</name>
<proteinExistence type="predicted"/>
<evidence type="ECO:0000259" key="1">
    <source>
        <dbReference type="Pfam" id="PF01402"/>
    </source>
</evidence>
<sequence length="64" mass="7405">MVLKVVTFKADEDLVEKIDEYASILGISRSELIRMALERLILEMTKIEDRKINKEINSEVVIVI</sequence>
<keyword evidence="2" id="KW-0238">DNA-binding</keyword>
<dbReference type="GeneID" id="4907740"/>
<dbReference type="HOGENOM" id="CLU_206914_0_0_2"/>
<dbReference type="Proteomes" id="UP000000254">
    <property type="component" value="Chromosome"/>
</dbReference>
<dbReference type="RefSeq" id="WP_011839427.1">
    <property type="nucleotide sequence ID" value="NC_009033.1"/>
</dbReference>
<reference evidence="2 3" key="2">
    <citation type="journal article" date="2009" name="Stand. Genomic Sci.">
        <title>Complete genome sequence of Staphylothermus marinus Stetter and Fiala 1986 type strain F1.</title>
        <authorList>
            <person name="Anderson I.J."/>
            <person name="Sun H."/>
            <person name="Lapidus A."/>
            <person name="Copeland A."/>
            <person name="Glavina Del Rio T."/>
            <person name="Tice H."/>
            <person name="Dalin E."/>
            <person name="Lucas S."/>
            <person name="Barry K."/>
            <person name="Land M."/>
            <person name="Richardson P."/>
            <person name="Huber H."/>
            <person name="Kyrpides N.C."/>
        </authorList>
    </citation>
    <scope>NUCLEOTIDE SEQUENCE [LARGE SCALE GENOMIC DNA]</scope>
    <source>
        <strain evidence="3">ATCC 43588 / DSM 3639 / JCM 9404 / F1</strain>
    </source>
</reference>
<dbReference type="GO" id="GO:0006355">
    <property type="term" value="P:regulation of DNA-templated transcription"/>
    <property type="evidence" value="ECO:0007669"/>
    <property type="project" value="InterPro"/>
</dbReference>
<keyword evidence="3" id="KW-1185">Reference proteome</keyword>
<evidence type="ECO:0000313" key="3">
    <source>
        <dbReference type="Proteomes" id="UP000000254"/>
    </source>
</evidence>
<gene>
    <name evidence="2" type="ordered locus">Smar_1141</name>
</gene>
<dbReference type="InterPro" id="IPR010985">
    <property type="entry name" value="Ribbon_hlx_hlx"/>
</dbReference>
<feature type="domain" description="Ribbon-helix-helix protein CopG" evidence="1">
    <location>
        <begin position="4"/>
        <end position="41"/>
    </location>
</feature>
<reference evidence="3" key="1">
    <citation type="journal article" date="2009" name="BMC Genomics">
        <title>The complete genome sequence of Staphylothermus marinus reveals differences in sulfur metabolism among heterotrophic Crenarchaeota.</title>
        <authorList>
            <person name="Anderson I.J."/>
            <person name="Dharmarajan L."/>
            <person name="Rodriguez J."/>
            <person name="Hooper S."/>
            <person name="Porat I."/>
            <person name="Ulrich L.E."/>
            <person name="Elkins J.G."/>
            <person name="Mavromatis K."/>
            <person name="Sun H."/>
            <person name="Land M."/>
            <person name="Lapidus A."/>
            <person name="Lucas S."/>
            <person name="Barry K."/>
            <person name="Huber H."/>
            <person name="Zhulin I.B."/>
            <person name="Whitman W.B."/>
            <person name="Mukhopadhyay B."/>
            <person name="Woese C."/>
            <person name="Bristow J."/>
            <person name="Kyrpides N."/>
        </authorList>
    </citation>
    <scope>NUCLEOTIDE SEQUENCE [LARGE SCALE GENOMIC DNA]</scope>
    <source>
        <strain evidence="3">ATCC 43588 / DSM 3639 / JCM 9404 / F1</strain>
    </source>
</reference>
<dbReference type="Pfam" id="PF01402">
    <property type="entry name" value="RHH_1"/>
    <property type="match status" value="1"/>
</dbReference>
<protein>
    <submittedName>
        <fullName evidence="2">CopG domain protein DNA-binding domain protein</fullName>
    </submittedName>
</protein>
<dbReference type="eggNOG" id="arCOG03846">
    <property type="taxonomic scope" value="Archaea"/>
</dbReference>
<dbReference type="OrthoDB" id="14438at2157"/>
<evidence type="ECO:0000313" key="2">
    <source>
        <dbReference type="EMBL" id="ABN70236.1"/>
    </source>
</evidence>
<dbReference type="InterPro" id="IPR013321">
    <property type="entry name" value="Arc_rbn_hlx_hlx"/>
</dbReference>
<dbReference type="CDD" id="cd22231">
    <property type="entry name" value="RHH_NikR_HicB-like"/>
    <property type="match status" value="1"/>
</dbReference>
<accession>A3DNM6</accession>
<dbReference type="KEGG" id="smr:Smar_1141"/>
<dbReference type="AlphaFoldDB" id="A3DNM6"/>
<dbReference type="SUPFAM" id="SSF47598">
    <property type="entry name" value="Ribbon-helix-helix"/>
    <property type="match status" value="1"/>
</dbReference>